<dbReference type="AlphaFoldDB" id="U5NFL9"/>
<dbReference type="SMART" id="SM00411">
    <property type="entry name" value="BHL"/>
    <property type="match status" value="1"/>
</dbReference>
<keyword evidence="1" id="KW-0226">DNA condensation</keyword>
<dbReference type="GO" id="GO:0030261">
    <property type="term" value="P:chromosome condensation"/>
    <property type="evidence" value="ECO:0007669"/>
    <property type="project" value="UniProtKB-KW"/>
</dbReference>
<proteinExistence type="inferred from homology"/>
<dbReference type="GO" id="GO:0003677">
    <property type="term" value="F:DNA binding"/>
    <property type="evidence" value="ECO:0007669"/>
    <property type="project" value="UniProtKB-KW"/>
</dbReference>
<dbReference type="Gene3D" id="4.10.520.10">
    <property type="entry name" value="IHF-like DNA-binding proteins"/>
    <property type="match status" value="1"/>
</dbReference>
<keyword evidence="2" id="KW-0238">DNA-binding</keyword>
<dbReference type="PANTHER" id="PTHR33175">
    <property type="entry name" value="DNA-BINDING PROTEIN HU"/>
    <property type="match status" value="1"/>
</dbReference>
<protein>
    <recommendedName>
        <fullName evidence="6">DNA-binding protein</fullName>
    </recommendedName>
</protein>
<dbReference type="SUPFAM" id="SSF47729">
    <property type="entry name" value="IHF-like DNA-binding proteins"/>
    <property type="match status" value="1"/>
</dbReference>
<reference evidence="4 5" key="1">
    <citation type="journal article" date="2013" name="Genome Announc.">
        <title>Genome Sequence of Mycoplasma parvum (Formerly Eperythrozoon parvum), a Diminutive Hemoplasma of the Pig.</title>
        <authorList>
            <person name="do Nascimento N.C."/>
            <person name="Dos Santos A.P."/>
            <person name="Chu Y."/>
            <person name="Guimaraes A.M."/>
            <person name="Pagliaro A."/>
            <person name="Messick J.B."/>
        </authorList>
    </citation>
    <scope>NUCLEOTIDE SEQUENCE [LARGE SCALE GENOMIC DNA]</scope>
    <source>
        <strain evidence="4 5">Indiana</strain>
    </source>
</reference>
<dbReference type="RefSeq" id="WP_022769541.1">
    <property type="nucleotide sequence ID" value="NC_022575.1"/>
</dbReference>
<dbReference type="InterPro" id="IPR000119">
    <property type="entry name" value="Hist_DNA-bd"/>
</dbReference>
<dbReference type="GO" id="GO:0030527">
    <property type="term" value="F:structural constituent of chromatin"/>
    <property type="evidence" value="ECO:0007669"/>
    <property type="project" value="InterPro"/>
</dbReference>
<sequence>MNKSDILNRISKASGLKREEVEKVLNEYHSASIECIKGDGEFSFFDLGKIKIARRSERKGMNLFTKQPMIIPASNVPKFVASKKLKDIAKIASISAQKVKGDDK</sequence>
<organism evidence="4 5">
    <name type="scientific">Mycoplasma parvum str. Indiana</name>
    <dbReference type="NCBI Taxonomy" id="1403316"/>
    <lineage>
        <taxon>Bacteria</taxon>
        <taxon>Bacillati</taxon>
        <taxon>Mycoplasmatota</taxon>
        <taxon>Mollicutes</taxon>
        <taxon>Mycoplasmataceae</taxon>
        <taxon>Mycoplasma</taxon>
    </lineage>
</organism>
<dbReference type="InterPro" id="IPR010992">
    <property type="entry name" value="IHF-like_DNA-bd_dom_sf"/>
</dbReference>
<evidence type="ECO:0000256" key="1">
    <source>
        <dbReference type="ARBA" id="ARBA00023067"/>
    </source>
</evidence>
<evidence type="ECO:0008006" key="6">
    <source>
        <dbReference type="Google" id="ProtNLM"/>
    </source>
</evidence>
<dbReference type="Pfam" id="PF00216">
    <property type="entry name" value="Bac_DNA_binding"/>
    <property type="match status" value="1"/>
</dbReference>
<comment type="similarity">
    <text evidence="3">Belongs to the bacterial histone-like protein family.</text>
</comment>
<dbReference type="HOGENOM" id="CLU_105066_3_1_14"/>
<accession>U5NFL9</accession>
<dbReference type="PATRIC" id="fig|1403316.3.peg.243"/>
<evidence type="ECO:0000313" key="5">
    <source>
        <dbReference type="Proteomes" id="UP000017119"/>
    </source>
</evidence>
<evidence type="ECO:0000256" key="3">
    <source>
        <dbReference type="RuleBase" id="RU003939"/>
    </source>
</evidence>
<keyword evidence="5" id="KW-1185">Reference proteome</keyword>
<dbReference type="KEGG" id="mpv:PRV_01360"/>
<dbReference type="PANTHER" id="PTHR33175:SF3">
    <property type="entry name" value="DNA-BINDING PROTEIN HU-BETA"/>
    <property type="match status" value="1"/>
</dbReference>
<dbReference type="OrthoDB" id="399230at2"/>
<evidence type="ECO:0000256" key="2">
    <source>
        <dbReference type="ARBA" id="ARBA00023125"/>
    </source>
</evidence>
<dbReference type="STRING" id="1403316.PRV_01360"/>
<dbReference type="Proteomes" id="UP000017119">
    <property type="component" value="Chromosome"/>
</dbReference>
<dbReference type="CDD" id="cd00591">
    <property type="entry name" value="HU_IHF"/>
    <property type="match status" value="1"/>
</dbReference>
<evidence type="ECO:0000313" key="4">
    <source>
        <dbReference type="EMBL" id="AGX89033.1"/>
    </source>
</evidence>
<dbReference type="GO" id="GO:0005829">
    <property type="term" value="C:cytosol"/>
    <property type="evidence" value="ECO:0007669"/>
    <property type="project" value="TreeGrafter"/>
</dbReference>
<gene>
    <name evidence="4" type="ORF">PRV_01360</name>
</gene>
<dbReference type="EMBL" id="CP006771">
    <property type="protein sequence ID" value="AGX89033.1"/>
    <property type="molecule type" value="Genomic_DNA"/>
</dbReference>
<name>U5NFL9_9MOLU</name>